<feature type="transmembrane region" description="Helical" evidence="1">
    <location>
        <begin position="147"/>
        <end position="168"/>
    </location>
</feature>
<evidence type="ECO:0000313" key="3">
    <source>
        <dbReference type="Proteomes" id="UP000019423"/>
    </source>
</evidence>
<feature type="transmembrane region" description="Helical" evidence="1">
    <location>
        <begin position="75"/>
        <end position="99"/>
    </location>
</feature>
<evidence type="ECO:0000256" key="1">
    <source>
        <dbReference type="SAM" id="Phobius"/>
    </source>
</evidence>
<dbReference type="Pfam" id="PF13858">
    <property type="entry name" value="DUF4199"/>
    <property type="match status" value="1"/>
</dbReference>
<dbReference type="KEGG" id="hsw:Hsw_3023"/>
<dbReference type="AlphaFoldDB" id="W8F138"/>
<name>W8F138_9BACT</name>
<protein>
    <recommendedName>
        <fullName evidence="4">DUF4199 domain-containing protein</fullName>
    </recommendedName>
</protein>
<evidence type="ECO:0008006" key="4">
    <source>
        <dbReference type="Google" id="ProtNLM"/>
    </source>
</evidence>
<keyword evidence="3" id="KW-1185">Reference proteome</keyword>
<dbReference type="PATRIC" id="fig|1227739.3.peg.3200"/>
<keyword evidence="1" id="KW-0472">Membrane</keyword>
<dbReference type="OrthoDB" id="1122768at2"/>
<evidence type="ECO:0000313" key="2">
    <source>
        <dbReference type="EMBL" id="AHJ98618.1"/>
    </source>
</evidence>
<keyword evidence="1" id="KW-1133">Transmembrane helix</keyword>
<dbReference type="eggNOG" id="ENOG5031WK9">
    <property type="taxonomic scope" value="Bacteria"/>
</dbReference>
<sequence>MEHTSTPAVTPASVGIRYGLLTGLVTVIYSFVLKAADLEQKPVMGFLTFGILIGGIVLAHKFYKQHNGGFMSYGQGLGIATVAGAVIGVLSGIFQYIYVNFIDAQYVQRTLETARAKMEADSNISEEQIDQAMQWTEKMMPTGPISIVWSILATAVFAFLLALIISAITKNTRPEFE</sequence>
<feature type="transmembrane region" description="Helical" evidence="1">
    <location>
        <begin position="44"/>
        <end position="63"/>
    </location>
</feature>
<keyword evidence="1" id="KW-0812">Transmembrane</keyword>
<dbReference type="RefSeq" id="WP_044002731.1">
    <property type="nucleotide sequence ID" value="NZ_CP007145.1"/>
</dbReference>
<dbReference type="HOGENOM" id="CLU_124415_1_0_10"/>
<dbReference type="EMBL" id="CP007145">
    <property type="protein sequence ID" value="AHJ98618.1"/>
    <property type="molecule type" value="Genomic_DNA"/>
</dbReference>
<reference evidence="2 3" key="1">
    <citation type="submission" date="2014-01" db="EMBL/GenBank/DDBJ databases">
        <title>Complete genome sequence of ionizing-radiation resistance bacterium Hymenobacter swuensis DY53.</title>
        <authorList>
            <person name="Jung J.-H."/>
            <person name="Jeong S.-W."/>
            <person name="Joe M.-H."/>
            <person name="Cho y.-j."/>
            <person name="Kim M.-K."/>
            <person name="Lim S.-Y."/>
        </authorList>
    </citation>
    <scope>NUCLEOTIDE SEQUENCE [LARGE SCALE GENOMIC DNA]</scope>
    <source>
        <strain evidence="2 3">DY53</strain>
    </source>
</reference>
<organism evidence="2 3">
    <name type="scientific">Hymenobacter swuensis DY53</name>
    <dbReference type="NCBI Taxonomy" id="1227739"/>
    <lineage>
        <taxon>Bacteria</taxon>
        <taxon>Pseudomonadati</taxon>
        <taxon>Bacteroidota</taxon>
        <taxon>Cytophagia</taxon>
        <taxon>Cytophagales</taxon>
        <taxon>Hymenobacteraceae</taxon>
        <taxon>Hymenobacter</taxon>
    </lineage>
</organism>
<dbReference type="Proteomes" id="UP000019423">
    <property type="component" value="Chromosome"/>
</dbReference>
<gene>
    <name evidence="2" type="ORF">Hsw_3023</name>
</gene>
<feature type="transmembrane region" description="Helical" evidence="1">
    <location>
        <begin position="15"/>
        <end position="32"/>
    </location>
</feature>
<dbReference type="InterPro" id="IPR025250">
    <property type="entry name" value="DUF4199"/>
</dbReference>
<accession>W8F138</accession>
<proteinExistence type="predicted"/>
<dbReference type="STRING" id="1227739.Hsw_3023"/>